<dbReference type="OrthoDB" id="5868621at2759"/>
<reference evidence="1 2" key="1">
    <citation type="submission" date="2018-11" db="EMBL/GenBank/DDBJ databases">
        <authorList>
            <consortium name="Pathogen Informatics"/>
        </authorList>
    </citation>
    <scope>NUCLEOTIDE SEQUENCE [LARGE SCALE GENOMIC DNA]</scope>
</reference>
<dbReference type="EMBL" id="UZAH01034009">
    <property type="protein sequence ID" value="VDP32728.1"/>
    <property type="molecule type" value="Genomic_DNA"/>
</dbReference>
<accession>A0A183GIJ7</accession>
<gene>
    <name evidence="1" type="ORF">HPBE_LOCUS22460</name>
</gene>
<organism evidence="2 3">
    <name type="scientific">Heligmosomoides polygyrus</name>
    <name type="common">Parasitic roundworm</name>
    <dbReference type="NCBI Taxonomy" id="6339"/>
    <lineage>
        <taxon>Eukaryota</taxon>
        <taxon>Metazoa</taxon>
        <taxon>Ecdysozoa</taxon>
        <taxon>Nematoda</taxon>
        <taxon>Chromadorea</taxon>
        <taxon>Rhabditida</taxon>
        <taxon>Rhabditina</taxon>
        <taxon>Rhabditomorpha</taxon>
        <taxon>Strongyloidea</taxon>
        <taxon>Heligmosomidae</taxon>
        <taxon>Heligmosomoides</taxon>
    </lineage>
</organism>
<proteinExistence type="predicted"/>
<dbReference type="Proteomes" id="UP000050761">
    <property type="component" value="Unassembled WGS sequence"/>
</dbReference>
<sequence>MKHFTRPYARLARVSSDGGLGRDKCRPSPDPRIEEHFIGVRTSHEAEKMVKADDFVLYYRRDEGPELEISIPLYLAHRNTRNKAGFH</sequence>
<name>A0A183GIJ7_HELPZ</name>
<dbReference type="WBParaSite" id="HPBE_0002246101-mRNA-1">
    <property type="protein sequence ID" value="HPBE_0002246101-mRNA-1"/>
    <property type="gene ID" value="HPBE_0002246101"/>
</dbReference>
<accession>A0A3P8DFR0</accession>
<protein>
    <submittedName>
        <fullName evidence="3">EVE domain-containing protein</fullName>
    </submittedName>
</protein>
<dbReference type="AlphaFoldDB" id="A0A183GIJ7"/>
<evidence type="ECO:0000313" key="3">
    <source>
        <dbReference type="WBParaSite" id="HPBE_0002246101-mRNA-1"/>
    </source>
</evidence>
<evidence type="ECO:0000313" key="1">
    <source>
        <dbReference type="EMBL" id="VDP32728.1"/>
    </source>
</evidence>
<evidence type="ECO:0000313" key="2">
    <source>
        <dbReference type="Proteomes" id="UP000050761"/>
    </source>
</evidence>
<reference evidence="3" key="2">
    <citation type="submission" date="2019-09" db="UniProtKB">
        <authorList>
            <consortium name="WormBaseParasite"/>
        </authorList>
    </citation>
    <scope>IDENTIFICATION</scope>
</reference>
<keyword evidence="2" id="KW-1185">Reference proteome</keyword>